<sequence length="255" mass="29412">MKAPLVSVIMPAYNSAKYVCDAIESVLNQTYENFEFIIVDDCSTDETFSCIEQYTNDHRVNAVRLSSNHGVAYARNSAIKIAEGKFVAFIDADDIWMPEKLDRQLSYMKAKNADFAYSNYEMIDEFGHAVRKVNLTQYQATYQNLLKTNFIPTLTVIVNKTLLVDKAFKQIKHEDYALWLAIFRNNDLRVCLVPEALAEYRLHRASLSSNKVKSARWVWNIYRAEEKLSLMLSIRYFISYMIHGVTKHTGGMKAQ</sequence>
<accession>A0A837RDN5</accession>
<evidence type="ECO:0000313" key="2">
    <source>
        <dbReference type="EMBL" id="KRK26876.1"/>
    </source>
</evidence>
<dbReference type="GO" id="GO:0016740">
    <property type="term" value="F:transferase activity"/>
    <property type="evidence" value="ECO:0007669"/>
    <property type="project" value="UniProtKB-KW"/>
</dbReference>
<dbReference type="PANTHER" id="PTHR43685:SF2">
    <property type="entry name" value="GLYCOSYLTRANSFERASE 2-LIKE DOMAIN-CONTAINING PROTEIN"/>
    <property type="match status" value="1"/>
</dbReference>
<dbReference type="RefSeq" id="WP_050338868.1">
    <property type="nucleotide sequence ID" value="NZ_AZCU01000001.1"/>
</dbReference>
<reference evidence="2 3" key="1">
    <citation type="journal article" date="2015" name="Genome Announc.">
        <title>Expanding the biotechnology potential of lactobacilli through comparative genomics of 213 strains and associated genera.</title>
        <authorList>
            <person name="Sun Z."/>
            <person name="Harris H.M."/>
            <person name="McCann A."/>
            <person name="Guo C."/>
            <person name="Argimon S."/>
            <person name="Zhang W."/>
            <person name="Yang X."/>
            <person name="Jeffery I.B."/>
            <person name="Cooney J.C."/>
            <person name="Kagawa T.F."/>
            <person name="Liu W."/>
            <person name="Song Y."/>
            <person name="Salvetti E."/>
            <person name="Wrobel A."/>
            <person name="Rasinkangas P."/>
            <person name="Parkhill J."/>
            <person name="Rea M.C."/>
            <person name="O'Sullivan O."/>
            <person name="Ritari J."/>
            <person name="Douillard F.P."/>
            <person name="Paul Ross R."/>
            <person name="Yang R."/>
            <person name="Briner A.E."/>
            <person name="Felis G.E."/>
            <person name="de Vos W.M."/>
            <person name="Barrangou R."/>
            <person name="Klaenhammer T.R."/>
            <person name="Caufield P.W."/>
            <person name="Cui Y."/>
            <person name="Zhang H."/>
            <person name="O'Toole P.W."/>
        </authorList>
    </citation>
    <scope>NUCLEOTIDE SEQUENCE [LARGE SCALE GENOMIC DNA]</scope>
    <source>
        <strain evidence="2 3">DSM 20314</strain>
    </source>
</reference>
<dbReference type="Proteomes" id="UP000051020">
    <property type="component" value="Unassembled WGS sequence"/>
</dbReference>
<dbReference type="InterPro" id="IPR050834">
    <property type="entry name" value="Glycosyltransf_2"/>
</dbReference>
<dbReference type="AlphaFoldDB" id="A0A837RDN5"/>
<dbReference type="InterPro" id="IPR001173">
    <property type="entry name" value="Glyco_trans_2-like"/>
</dbReference>
<protein>
    <submittedName>
        <fullName evidence="2">Family 2 glycosyltransferase</fullName>
    </submittedName>
</protein>
<organism evidence="2 3">
    <name type="scientific">Lactiplantibacillus pentosus DSM 20314</name>
    <dbReference type="NCBI Taxonomy" id="1423791"/>
    <lineage>
        <taxon>Bacteria</taxon>
        <taxon>Bacillati</taxon>
        <taxon>Bacillota</taxon>
        <taxon>Bacilli</taxon>
        <taxon>Lactobacillales</taxon>
        <taxon>Lactobacillaceae</taxon>
        <taxon>Lactiplantibacillus</taxon>
    </lineage>
</organism>
<evidence type="ECO:0000313" key="3">
    <source>
        <dbReference type="Proteomes" id="UP000051020"/>
    </source>
</evidence>
<dbReference type="PANTHER" id="PTHR43685">
    <property type="entry name" value="GLYCOSYLTRANSFERASE"/>
    <property type="match status" value="1"/>
</dbReference>
<dbReference type="Gene3D" id="3.90.550.10">
    <property type="entry name" value="Spore Coat Polysaccharide Biosynthesis Protein SpsA, Chain A"/>
    <property type="match status" value="1"/>
</dbReference>
<keyword evidence="2" id="KW-0808">Transferase</keyword>
<dbReference type="SUPFAM" id="SSF53448">
    <property type="entry name" value="Nucleotide-diphospho-sugar transferases"/>
    <property type="match status" value="1"/>
</dbReference>
<proteinExistence type="predicted"/>
<evidence type="ECO:0000259" key="1">
    <source>
        <dbReference type="Pfam" id="PF00535"/>
    </source>
</evidence>
<dbReference type="InterPro" id="IPR029044">
    <property type="entry name" value="Nucleotide-diphossugar_trans"/>
</dbReference>
<dbReference type="Pfam" id="PF00535">
    <property type="entry name" value="Glycos_transf_2"/>
    <property type="match status" value="1"/>
</dbReference>
<gene>
    <name evidence="2" type="ORF">FD24_GL000005</name>
</gene>
<comment type="caution">
    <text evidence="2">The sequence shown here is derived from an EMBL/GenBank/DDBJ whole genome shotgun (WGS) entry which is preliminary data.</text>
</comment>
<name>A0A837RDN5_LACPE</name>
<dbReference type="GeneID" id="49393469"/>
<dbReference type="EMBL" id="AZCU01000001">
    <property type="protein sequence ID" value="KRK26876.1"/>
    <property type="molecule type" value="Genomic_DNA"/>
</dbReference>
<feature type="domain" description="Glycosyltransferase 2-like" evidence="1">
    <location>
        <begin position="7"/>
        <end position="135"/>
    </location>
</feature>